<evidence type="ECO:0000313" key="3">
    <source>
        <dbReference type="Proteomes" id="UP000324222"/>
    </source>
</evidence>
<feature type="compositionally biased region" description="Polar residues" evidence="1">
    <location>
        <begin position="36"/>
        <end position="58"/>
    </location>
</feature>
<feature type="compositionally biased region" description="Polar residues" evidence="1">
    <location>
        <begin position="69"/>
        <end position="78"/>
    </location>
</feature>
<dbReference type="EMBL" id="VSRR010000581">
    <property type="protein sequence ID" value="MPC17350.1"/>
    <property type="molecule type" value="Genomic_DNA"/>
</dbReference>
<sequence length="78" mass="8404">MEVAEGRKQQSMNSFMPVLSDRRPLMFQLSILSDMITASSGGDPDNGSTSSDVSSTFKENFKSSENGDESSCNTGSKE</sequence>
<name>A0A5B7D7R0_PORTR</name>
<feature type="region of interest" description="Disordered" evidence="1">
    <location>
        <begin position="36"/>
        <end position="78"/>
    </location>
</feature>
<reference evidence="2 3" key="1">
    <citation type="submission" date="2019-05" db="EMBL/GenBank/DDBJ databases">
        <title>Another draft genome of Portunus trituberculatus and its Hox gene families provides insights of decapod evolution.</title>
        <authorList>
            <person name="Jeong J.-H."/>
            <person name="Song I."/>
            <person name="Kim S."/>
            <person name="Choi T."/>
            <person name="Kim D."/>
            <person name="Ryu S."/>
            <person name="Kim W."/>
        </authorList>
    </citation>
    <scope>NUCLEOTIDE SEQUENCE [LARGE SCALE GENOMIC DNA]</scope>
    <source>
        <tissue evidence="2">Muscle</tissue>
    </source>
</reference>
<accession>A0A5B7D7R0</accession>
<proteinExistence type="predicted"/>
<evidence type="ECO:0000313" key="2">
    <source>
        <dbReference type="EMBL" id="MPC17350.1"/>
    </source>
</evidence>
<keyword evidence="3" id="KW-1185">Reference proteome</keyword>
<evidence type="ECO:0000256" key="1">
    <source>
        <dbReference type="SAM" id="MobiDB-lite"/>
    </source>
</evidence>
<dbReference type="Proteomes" id="UP000324222">
    <property type="component" value="Unassembled WGS sequence"/>
</dbReference>
<organism evidence="2 3">
    <name type="scientific">Portunus trituberculatus</name>
    <name type="common">Swimming crab</name>
    <name type="synonym">Neptunus trituberculatus</name>
    <dbReference type="NCBI Taxonomy" id="210409"/>
    <lineage>
        <taxon>Eukaryota</taxon>
        <taxon>Metazoa</taxon>
        <taxon>Ecdysozoa</taxon>
        <taxon>Arthropoda</taxon>
        <taxon>Crustacea</taxon>
        <taxon>Multicrustacea</taxon>
        <taxon>Malacostraca</taxon>
        <taxon>Eumalacostraca</taxon>
        <taxon>Eucarida</taxon>
        <taxon>Decapoda</taxon>
        <taxon>Pleocyemata</taxon>
        <taxon>Brachyura</taxon>
        <taxon>Eubrachyura</taxon>
        <taxon>Portunoidea</taxon>
        <taxon>Portunidae</taxon>
        <taxon>Portuninae</taxon>
        <taxon>Portunus</taxon>
    </lineage>
</organism>
<comment type="caution">
    <text evidence="2">The sequence shown here is derived from an EMBL/GenBank/DDBJ whole genome shotgun (WGS) entry which is preliminary data.</text>
</comment>
<gene>
    <name evidence="2" type="ORF">E2C01_010202</name>
</gene>
<dbReference type="AlphaFoldDB" id="A0A5B7D7R0"/>
<protein>
    <submittedName>
        <fullName evidence="2">Uncharacterized protein</fullName>
    </submittedName>
</protein>